<evidence type="ECO:0000259" key="11">
    <source>
        <dbReference type="PROSITE" id="PS50893"/>
    </source>
</evidence>
<dbReference type="InterPro" id="IPR015856">
    <property type="entry name" value="ABC_transpr_CbiO/EcfA_su"/>
</dbReference>
<dbReference type="PROSITE" id="PS50893">
    <property type="entry name" value="ABC_TRANSPORTER_2"/>
    <property type="match status" value="1"/>
</dbReference>
<comment type="subcellular location">
    <subcellularLocation>
        <location evidence="1 10">Cell membrane</location>
        <topology evidence="1 10">Peripheral membrane protein</topology>
    </subcellularLocation>
</comment>
<evidence type="ECO:0000256" key="3">
    <source>
        <dbReference type="ARBA" id="ARBA00022448"/>
    </source>
</evidence>
<reference evidence="12 13" key="1">
    <citation type="submission" date="2021-10" db="EMBL/GenBank/DDBJ databases">
        <title>Collection of gut derived symbiotic bacterial strains cultured from healthy donors.</title>
        <authorList>
            <person name="Lin H."/>
            <person name="Littmann E."/>
            <person name="Kohout C."/>
            <person name="Pamer E.G."/>
        </authorList>
    </citation>
    <scope>NUCLEOTIDE SEQUENCE [LARGE SCALE GENOMIC DNA]</scope>
    <source>
        <strain evidence="12 13">DFI.1.165</strain>
    </source>
</reference>
<dbReference type="GO" id="GO:0005524">
    <property type="term" value="F:ATP binding"/>
    <property type="evidence" value="ECO:0007669"/>
    <property type="project" value="UniProtKB-KW"/>
</dbReference>
<evidence type="ECO:0000256" key="8">
    <source>
        <dbReference type="ARBA" id="ARBA00023136"/>
    </source>
</evidence>
<keyword evidence="7" id="KW-1278">Translocase</keyword>
<evidence type="ECO:0000256" key="10">
    <source>
        <dbReference type="RuleBase" id="RU364103"/>
    </source>
</evidence>
<proteinExistence type="inferred from homology"/>
<comment type="similarity">
    <text evidence="2 10">Belongs to the ABC transporter superfamily.</text>
</comment>
<evidence type="ECO:0000256" key="2">
    <source>
        <dbReference type="ARBA" id="ARBA00005417"/>
    </source>
</evidence>
<evidence type="ECO:0000256" key="9">
    <source>
        <dbReference type="ARBA" id="ARBA00025157"/>
    </source>
</evidence>
<evidence type="ECO:0000256" key="1">
    <source>
        <dbReference type="ARBA" id="ARBA00004202"/>
    </source>
</evidence>
<dbReference type="CDD" id="cd03225">
    <property type="entry name" value="ABC_cobalt_CbiO_domain1"/>
    <property type="match status" value="1"/>
</dbReference>
<dbReference type="SMART" id="SM00382">
    <property type="entry name" value="AAA"/>
    <property type="match status" value="1"/>
</dbReference>
<evidence type="ECO:0000313" key="13">
    <source>
        <dbReference type="Proteomes" id="UP001299546"/>
    </source>
</evidence>
<protein>
    <recommendedName>
        <fullName evidence="10">ABC transporter ATP-binding protein</fullName>
    </recommendedName>
</protein>
<dbReference type="InterPro" id="IPR003593">
    <property type="entry name" value="AAA+_ATPase"/>
</dbReference>
<evidence type="ECO:0000256" key="5">
    <source>
        <dbReference type="ARBA" id="ARBA00022741"/>
    </source>
</evidence>
<dbReference type="InterPro" id="IPR005876">
    <property type="entry name" value="Co_trans_ATP-bd"/>
</dbReference>
<keyword evidence="8 10" id="KW-0472">Membrane</keyword>
<sequence length="286" mass="32019">MKSGEKDVIIEARDLCYSYEEGGERALNYVNLKIERGRKVAFMGANGSGKSTFFLCCNGIFRPESGTLLFDGRPVEYTKQGLLDLRRRVGIVFQDPDNQLFLASVYQEISFGPMNLGMREEDVKREVEQVIEKLEITPFRERPAHALSGGQKKQVSIADVLVMHPEVVILDEPAAALDAKHAKIVREIVDKMAAEGITVLMATHNIDYALEWADEIVLMQEGRVLLQGDPVTVCRNQEALQMANQEPPAVLTLYKKLVEKGVLKQEGNVPRSLAQLGRYIDEQEQG</sequence>
<organism evidence="12 13">
    <name type="scientific">Bariatricus massiliensis</name>
    <dbReference type="NCBI Taxonomy" id="1745713"/>
    <lineage>
        <taxon>Bacteria</taxon>
        <taxon>Bacillati</taxon>
        <taxon>Bacillota</taxon>
        <taxon>Clostridia</taxon>
        <taxon>Lachnospirales</taxon>
        <taxon>Lachnospiraceae</taxon>
        <taxon>Bariatricus</taxon>
    </lineage>
</organism>
<comment type="caution">
    <text evidence="12">The sequence shown here is derived from an EMBL/GenBank/DDBJ whole genome shotgun (WGS) entry which is preliminary data.</text>
</comment>
<feature type="domain" description="ABC transporter" evidence="11">
    <location>
        <begin position="10"/>
        <end position="246"/>
    </location>
</feature>
<dbReference type="Proteomes" id="UP001299546">
    <property type="component" value="Unassembled WGS sequence"/>
</dbReference>
<comment type="function">
    <text evidence="9">Probably part of an ABC transporter complex. Responsible for energy coupling to the transport system.</text>
</comment>
<dbReference type="RefSeq" id="WP_066736125.1">
    <property type="nucleotide sequence ID" value="NZ_JAJCIQ010000002.1"/>
</dbReference>
<name>A0ABS8DEP4_9FIRM</name>
<dbReference type="Gene3D" id="3.40.50.300">
    <property type="entry name" value="P-loop containing nucleotide triphosphate hydrolases"/>
    <property type="match status" value="1"/>
</dbReference>
<evidence type="ECO:0000256" key="7">
    <source>
        <dbReference type="ARBA" id="ARBA00022967"/>
    </source>
</evidence>
<dbReference type="PANTHER" id="PTHR43553:SF24">
    <property type="entry name" value="ENERGY-COUPLING FACTOR TRANSPORTER ATP-BINDING PROTEIN ECFA1"/>
    <property type="match status" value="1"/>
</dbReference>
<evidence type="ECO:0000256" key="6">
    <source>
        <dbReference type="ARBA" id="ARBA00022840"/>
    </source>
</evidence>
<accession>A0ABS8DEP4</accession>
<keyword evidence="13" id="KW-1185">Reference proteome</keyword>
<comment type="function">
    <text evidence="10">Part of an ABC transporter complex. Responsible for energy coupling to the transport system.</text>
</comment>
<keyword evidence="5 10" id="KW-0547">Nucleotide-binding</keyword>
<evidence type="ECO:0000313" key="12">
    <source>
        <dbReference type="EMBL" id="MCB7386883.1"/>
    </source>
</evidence>
<dbReference type="EMBL" id="JAJCIS010000002">
    <property type="protein sequence ID" value="MCB7386883.1"/>
    <property type="molecule type" value="Genomic_DNA"/>
</dbReference>
<evidence type="ECO:0000256" key="4">
    <source>
        <dbReference type="ARBA" id="ARBA00022475"/>
    </source>
</evidence>
<dbReference type="InterPro" id="IPR027417">
    <property type="entry name" value="P-loop_NTPase"/>
</dbReference>
<dbReference type="InterPro" id="IPR003439">
    <property type="entry name" value="ABC_transporter-like_ATP-bd"/>
</dbReference>
<dbReference type="SUPFAM" id="SSF52540">
    <property type="entry name" value="P-loop containing nucleoside triphosphate hydrolases"/>
    <property type="match status" value="1"/>
</dbReference>
<keyword evidence="3 10" id="KW-0813">Transport</keyword>
<gene>
    <name evidence="12" type="ORF">LIZ65_06245</name>
</gene>
<keyword evidence="6 10" id="KW-0067">ATP-binding</keyword>
<dbReference type="InterPro" id="IPR050095">
    <property type="entry name" value="ECF_ABC_transporter_ATP-bd"/>
</dbReference>
<dbReference type="NCBIfam" id="TIGR01166">
    <property type="entry name" value="cbiO"/>
    <property type="match status" value="1"/>
</dbReference>
<keyword evidence="4 10" id="KW-1003">Cell membrane</keyword>
<dbReference type="Pfam" id="PF00005">
    <property type="entry name" value="ABC_tran"/>
    <property type="match status" value="1"/>
</dbReference>
<dbReference type="PANTHER" id="PTHR43553">
    <property type="entry name" value="HEAVY METAL TRANSPORTER"/>
    <property type="match status" value="1"/>
</dbReference>